<sequence length="563" mass="59607">MPGMAVKAGSRPPWLGLGAAVWVQASAGTSSAFALYSHALKVALAADQSQIALLGVACNVGDSLGLLPGVVCNKLHPALLLLVAAASGFLGYGATWLAVSGIAPALPYWLIWFALCVASNSGAWMSTAALVTNMRNFPLSRGAVAGILKGYSGLSAAVYTAIYTGALHGSAANLLLFLTLGVATVCLLAMYFVRPCEPSLVENSSERVHFLFVQISSALLGVYLVATTTLDRFVTLAPALNYSLLAIMVILILAPIAIPVKMTFFRSNQRKGSSTADNDHTEPFILPSSTEPNLGKVEDDDAADIDILLAEGEGAVKQKRRKPRRGEDFRFREALLKADFWLLFGVFFIGVGSGVTVLNNLAQIGIAVGAADTTIAVSLFSLGNFFGRLGGGAVSDYLIRSRTIPRTVLIIGTQLVMIINYLVFALGLYATLYISVAILGICYGVHFSVMVSTSSELFGLKQFGKIYNFILLANPLGALVFSSLAGYIYDLEAAKQHSTRALAGSENVTVCYGPSCFRLTFCVLSGMACLGTLLGVVLTARIRPVYQKLYAAGPSSQPRNSAH</sequence>
<keyword evidence="2" id="KW-1185">Reference proteome</keyword>
<name>A0ACD5XS57_AVESA</name>
<reference evidence="1" key="2">
    <citation type="submission" date="2025-09" db="UniProtKB">
        <authorList>
            <consortium name="EnsemblPlants"/>
        </authorList>
    </citation>
    <scope>IDENTIFICATION</scope>
</reference>
<dbReference type="Proteomes" id="UP001732700">
    <property type="component" value="Chromosome 5C"/>
</dbReference>
<evidence type="ECO:0000313" key="2">
    <source>
        <dbReference type="Proteomes" id="UP001732700"/>
    </source>
</evidence>
<reference evidence="1" key="1">
    <citation type="submission" date="2021-05" db="EMBL/GenBank/DDBJ databases">
        <authorList>
            <person name="Scholz U."/>
            <person name="Mascher M."/>
            <person name="Fiebig A."/>
        </authorList>
    </citation>
    <scope>NUCLEOTIDE SEQUENCE [LARGE SCALE GENOMIC DNA]</scope>
</reference>
<accession>A0ACD5XS57</accession>
<evidence type="ECO:0000313" key="1">
    <source>
        <dbReference type="EnsemblPlants" id="AVESA.00010b.r2.5CG0869990.2.CDS"/>
    </source>
</evidence>
<protein>
    <submittedName>
        <fullName evidence="1">Uncharacterized protein</fullName>
    </submittedName>
</protein>
<proteinExistence type="predicted"/>
<dbReference type="EnsemblPlants" id="AVESA.00010b.r2.5CG0869990.2">
    <property type="protein sequence ID" value="AVESA.00010b.r2.5CG0869990.2.CDS"/>
    <property type="gene ID" value="AVESA.00010b.r2.5CG0869990"/>
</dbReference>
<organism evidence="1 2">
    <name type="scientific">Avena sativa</name>
    <name type="common">Oat</name>
    <dbReference type="NCBI Taxonomy" id="4498"/>
    <lineage>
        <taxon>Eukaryota</taxon>
        <taxon>Viridiplantae</taxon>
        <taxon>Streptophyta</taxon>
        <taxon>Embryophyta</taxon>
        <taxon>Tracheophyta</taxon>
        <taxon>Spermatophyta</taxon>
        <taxon>Magnoliopsida</taxon>
        <taxon>Liliopsida</taxon>
        <taxon>Poales</taxon>
        <taxon>Poaceae</taxon>
        <taxon>BOP clade</taxon>
        <taxon>Pooideae</taxon>
        <taxon>Poodae</taxon>
        <taxon>Poeae</taxon>
        <taxon>Poeae Chloroplast Group 1 (Aveneae type)</taxon>
        <taxon>Aveninae</taxon>
        <taxon>Avena</taxon>
    </lineage>
</organism>